<dbReference type="Proteomes" id="UP000480178">
    <property type="component" value="Chromosome"/>
</dbReference>
<feature type="domain" description="Terminase large subunit gp17-like C-terminal" evidence="2">
    <location>
        <begin position="386"/>
        <end position="472"/>
    </location>
</feature>
<protein>
    <submittedName>
        <fullName evidence="3">Phage terminase large subunit</fullName>
    </submittedName>
</protein>
<dbReference type="InterPro" id="IPR006517">
    <property type="entry name" value="Phage_terminase_lsu-like_C"/>
</dbReference>
<accession>A0A6C0GLT2</accession>
<dbReference type="InterPro" id="IPR035421">
    <property type="entry name" value="Terminase_6C"/>
</dbReference>
<dbReference type="NCBIfam" id="TIGR01630">
    <property type="entry name" value="psiM2_ORF9"/>
    <property type="match status" value="1"/>
</dbReference>
<organism evidence="3 4">
    <name type="scientific">Rhodocytophaga rosea</name>
    <dbReference type="NCBI Taxonomy" id="2704465"/>
    <lineage>
        <taxon>Bacteria</taxon>
        <taxon>Pseudomonadati</taxon>
        <taxon>Bacteroidota</taxon>
        <taxon>Cytophagia</taxon>
        <taxon>Cytophagales</taxon>
        <taxon>Rhodocytophagaceae</taxon>
        <taxon>Rhodocytophaga</taxon>
    </lineage>
</organism>
<dbReference type="RefSeq" id="WP_162444980.1">
    <property type="nucleotide sequence ID" value="NZ_CP048222.1"/>
</dbReference>
<dbReference type="EMBL" id="CP048222">
    <property type="protein sequence ID" value="QHT68985.1"/>
    <property type="molecule type" value="Genomic_DNA"/>
</dbReference>
<evidence type="ECO:0000259" key="2">
    <source>
        <dbReference type="Pfam" id="PF17289"/>
    </source>
</evidence>
<dbReference type="KEGG" id="rhoz:GXP67_21185"/>
<gene>
    <name evidence="3" type="primary">terL</name>
    <name evidence="3" type="ORF">GXP67_21185</name>
</gene>
<evidence type="ECO:0000256" key="1">
    <source>
        <dbReference type="ARBA" id="ARBA00022612"/>
    </source>
</evidence>
<keyword evidence="4" id="KW-1185">Reference proteome</keyword>
<keyword evidence="1" id="KW-1188">Viral release from host cell</keyword>
<reference evidence="3 4" key="1">
    <citation type="submission" date="2020-01" db="EMBL/GenBank/DDBJ databases">
        <authorList>
            <person name="Kim M.K."/>
        </authorList>
    </citation>
    <scope>NUCLEOTIDE SEQUENCE [LARGE SCALE GENOMIC DNA]</scope>
    <source>
        <strain evidence="3 4">172606-1</strain>
    </source>
</reference>
<dbReference type="AlphaFoldDB" id="A0A6C0GLT2"/>
<evidence type="ECO:0000313" key="4">
    <source>
        <dbReference type="Proteomes" id="UP000480178"/>
    </source>
</evidence>
<evidence type="ECO:0000313" key="3">
    <source>
        <dbReference type="EMBL" id="QHT68985.1"/>
    </source>
</evidence>
<name>A0A6C0GLT2_9BACT</name>
<dbReference type="Gene3D" id="3.30.420.240">
    <property type="match status" value="1"/>
</dbReference>
<proteinExistence type="predicted"/>
<dbReference type="Pfam" id="PF17289">
    <property type="entry name" value="Terminase_6C"/>
    <property type="match status" value="1"/>
</dbReference>
<sequence>MISLEKSQLLDRIQQMRKAQLEESFYEFVKDAFEVLHPGQQILDNWHIKYICELLQVEVERIVRGEKRSKHLIINVPPRSLKSFITSICLPAWAFIKDARLKFIGSSYSNDLSVEHNKMSRRIIESDWYQQYWKDKVQLTGDQNQKEKFETTQHGMRRATSTGAGIMGAGANIVIVDDPLNPMLATSEKERKTANLYFDQSLTTRLNNPDIDIIIVIMQRLHEEDLTGHLLKKNPDRYEHICIPAELSTEVKPLELTQYYRNKLFFPQRFSSSTLAEYKIALGSYGYAGQFSQRPAPDEGGVIKKAWFKSIRREAFRSLAGSAKIDFFIDTAYTEKQTNDPTALLACCYVNNHLYILDSERVWKELPDLLKYIKEFAAKNGYSYSSRILIEPKASGKSTVQSFKNTDFNVVELPPPTDSKLVRVNNITPFLEAGRCTLIDGQWNDSFLGECAGFPTASHDDQVDCLTAAVNHYSGKKPFKGLHGYGSASL</sequence>